<dbReference type="Proteomes" id="UP000198211">
    <property type="component" value="Unassembled WGS sequence"/>
</dbReference>
<comment type="caution">
    <text evidence="1">The sequence shown here is derived from an EMBL/GenBank/DDBJ whole genome shotgun (WGS) entry which is preliminary data.</text>
</comment>
<dbReference type="EMBL" id="NBNE01003107">
    <property type="protein sequence ID" value="OWZ08564.1"/>
    <property type="molecule type" value="Genomic_DNA"/>
</dbReference>
<proteinExistence type="predicted"/>
<reference evidence="2" key="1">
    <citation type="submission" date="2017-03" db="EMBL/GenBank/DDBJ databases">
        <title>Phytopthora megakarya and P. palmivora, two closely related causual agents of cacao black pod achieved similar genome size and gene model numbers by different mechanisms.</title>
        <authorList>
            <person name="Ali S."/>
            <person name="Shao J."/>
            <person name="Larry D.J."/>
            <person name="Kronmiller B."/>
            <person name="Shen D."/>
            <person name="Strem M.D."/>
            <person name="Melnick R.L."/>
            <person name="Guiltinan M.J."/>
            <person name="Tyler B.M."/>
            <person name="Meinhardt L.W."/>
            <person name="Bailey B.A."/>
        </authorList>
    </citation>
    <scope>NUCLEOTIDE SEQUENCE [LARGE SCALE GENOMIC DNA]</scope>
    <source>
        <strain evidence="2">zdho120</strain>
    </source>
</reference>
<gene>
    <name evidence="1" type="ORF">PHMEG_00018867</name>
</gene>
<organism evidence="1 2">
    <name type="scientific">Phytophthora megakarya</name>
    <dbReference type="NCBI Taxonomy" id="4795"/>
    <lineage>
        <taxon>Eukaryota</taxon>
        <taxon>Sar</taxon>
        <taxon>Stramenopiles</taxon>
        <taxon>Oomycota</taxon>
        <taxon>Peronosporomycetes</taxon>
        <taxon>Peronosporales</taxon>
        <taxon>Peronosporaceae</taxon>
        <taxon>Phytophthora</taxon>
    </lineage>
</organism>
<accession>A0A225VTT1</accession>
<sequence length="61" mass="7077">MYSRIDDFDTLRIRFYNQFICRTPLQMIERFKNAKRSNGMSAEVWGSLPSSLMGVESGTSH</sequence>
<dbReference type="OrthoDB" id="10611118at2759"/>
<name>A0A225VTT1_9STRA</name>
<dbReference type="AlphaFoldDB" id="A0A225VTT1"/>
<evidence type="ECO:0000313" key="2">
    <source>
        <dbReference type="Proteomes" id="UP000198211"/>
    </source>
</evidence>
<protein>
    <submittedName>
        <fullName evidence="1">Uncharacterized protein</fullName>
    </submittedName>
</protein>
<keyword evidence="2" id="KW-1185">Reference proteome</keyword>
<evidence type="ECO:0000313" key="1">
    <source>
        <dbReference type="EMBL" id="OWZ08564.1"/>
    </source>
</evidence>